<comment type="caution">
    <text evidence="11">The sequence shown here is derived from an EMBL/GenBank/DDBJ whole genome shotgun (WGS) entry which is preliminary data.</text>
</comment>
<keyword evidence="9" id="KW-1133">Transmembrane helix</keyword>
<dbReference type="InterPro" id="IPR008271">
    <property type="entry name" value="Ser/Thr_kinase_AS"/>
</dbReference>
<evidence type="ECO:0000256" key="4">
    <source>
        <dbReference type="ARBA" id="ARBA00022741"/>
    </source>
</evidence>
<keyword evidence="4 7" id="KW-0547">Nucleotide-binding</keyword>
<evidence type="ECO:0000313" key="11">
    <source>
        <dbReference type="EMBL" id="PZR16175.1"/>
    </source>
</evidence>
<feature type="binding site" evidence="7">
    <location>
        <position position="25"/>
    </location>
    <ligand>
        <name>ATP</name>
        <dbReference type="ChEBI" id="CHEBI:30616"/>
    </ligand>
</feature>
<dbReference type="Gene3D" id="3.30.200.20">
    <property type="entry name" value="Phosphorylase Kinase, domain 1"/>
    <property type="match status" value="1"/>
</dbReference>
<dbReference type="SUPFAM" id="SSF56112">
    <property type="entry name" value="Protein kinase-like (PK-like)"/>
    <property type="match status" value="1"/>
</dbReference>
<dbReference type="CDD" id="cd14014">
    <property type="entry name" value="STKc_PknB_like"/>
    <property type="match status" value="1"/>
</dbReference>
<evidence type="ECO:0000259" key="10">
    <source>
        <dbReference type="PROSITE" id="PS50011"/>
    </source>
</evidence>
<dbReference type="PROSITE" id="PS00108">
    <property type="entry name" value="PROTEIN_KINASE_ST"/>
    <property type="match status" value="1"/>
</dbReference>
<dbReference type="InterPro" id="IPR000719">
    <property type="entry name" value="Prot_kinase_dom"/>
</dbReference>
<dbReference type="EMBL" id="QFQP01000004">
    <property type="protein sequence ID" value="PZR16175.1"/>
    <property type="molecule type" value="Genomic_DNA"/>
</dbReference>
<dbReference type="Pfam" id="PF00069">
    <property type="entry name" value="Pkinase"/>
    <property type="match status" value="1"/>
</dbReference>
<keyword evidence="9" id="KW-0812">Transmembrane</keyword>
<keyword evidence="5 11" id="KW-0418">Kinase</keyword>
<evidence type="ECO:0000256" key="3">
    <source>
        <dbReference type="ARBA" id="ARBA00022679"/>
    </source>
</evidence>
<feature type="transmembrane region" description="Helical" evidence="9">
    <location>
        <begin position="368"/>
        <end position="390"/>
    </location>
</feature>
<organism evidence="11 12">
    <name type="scientific">Archangium gephyra</name>
    <dbReference type="NCBI Taxonomy" id="48"/>
    <lineage>
        <taxon>Bacteria</taxon>
        <taxon>Pseudomonadati</taxon>
        <taxon>Myxococcota</taxon>
        <taxon>Myxococcia</taxon>
        <taxon>Myxococcales</taxon>
        <taxon>Cystobacterineae</taxon>
        <taxon>Archangiaceae</taxon>
        <taxon>Archangium</taxon>
    </lineage>
</organism>
<gene>
    <name evidence="11" type="ORF">DI536_06830</name>
</gene>
<reference evidence="11 12" key="1">
    <citation type="submission" date="2017-08" db="EMBL/GenBank/DDBJ databases">
        <title>Infants hospitalized years apart are colonized by the same room-sourced microbial strains.</title>
        <authorList>
            <person name="Brooks B."/>
            <person name="Olm M.R."/>
            <person name="Firek B.A."/>
            <person name="Baker R."/>
            <person name="Thomas B.C."/>
            <person name="Morowitz M.J."/>
            <person name="Banfield J.F."/>
        </authorList>
    </citation>
    <scope>NUCLEOTIDE SEQUENCE [LARGE SCALE GENOMIC DNA]</scope>
    <source>
        <strain evidence="11">S2_003_000_R2_14</strain>
    </source>
</reference>
<keyword evidence="3" id="KW-0808">Transferase</keyword>
<feature type="compositionally biased region" description="Polar residues" evidence="8">
    <location>
        <begin position="353"/>
        <end position="365"/>
    </location>
</feature>
<dbReference type="FunFam" id="1.10.510.10:FF:000021">
    <property type="entry name" value="Serine/threonine protein kinase"/>
    <property type="match status" value="1"/>
</dbReference>
<dbReference type="Gene3D" id="1.10.510.10">
    <property type="entry name" value="Transferase(Phosphotransferase) domain 1"/>
    <property type="match status" value="1"/>
</dbReference>
<dbReference type="PANTHER" id="PTHR43289">
    <property type="entry name" value="MITOGEN-ACTIVATED PROTEIN KINASE KINASE KINASE 20-RELATED"/>
    <property type="match status" value="1"/>
</dbReference>
<dbReference type="Proteomes" id="UP000249061">
    <property type="component" value="Unassembled WGS sequence"/>
</dbReference>
<protein>
    <recommendedName>
        <fullName evidence="1">non-specific serine/threonine protein kinase</fullName>
        <ecNumber evidence="1">2.7.11.1</ecNumber>
    </recommendedName>
</protein>
<dbReference type="EC" id="2.7.11.1" evidence="1"/>
<evidence type="ECO:0000256" key="1">
    <source>
        <dbReference type="ARBA" id="ARBA00012513"/>
    </source>
</evidence>
<dbReference type="InterPro" id="IPR011009">
    <property type="entry name" value="Kinase-like_dom_sf"/>
</dbReference>
<keyword evidence="2 11" id="KW-0723">Serine/threonine-protein kinase</keyword>
<dbReference type="PROSITE" id="PS00107">
    <property type="entry name" value="PROTEIN_KINASE_ATP"/>
    <property type="match status" value="1"/>
</dbReference>
<name>A0A2W5TXU2_9BACT</name>
<evidence type="ECO:0000256" key="9">
    <source>
        <dbReference type="SAM" id="Phobius"/>
    </source>
</evidence>
<keyword evidence="9" id="KW-0472">Membrane</keyword>
<evidence type="ECO:0000256" key="6">
    <source>
        <dbReference type="ARBA" id="ARBA00022840"/>
    </source>
</evidence>
<sequence length="507" mass="55483">MIGEGGMGKVYKATQLALDKPVVLKVLRQALLSDERTVARFQREAKAASRLNHPNSISVLDFGQADDGAMYIAMEYVQGKDLHHILSREWPLPEARVIRIISQVLSALADAHSAGVIHRDLKPENIMVEQRRGEADFVKVLDFGIAKIVDGTNDDGPALTRAGFVCGTPEYMSPEQARGAQLDHRSDLYAVGVILYQLTSGLLPFDSESAVGFATKHLTEVPPPPTRRRPDARVSPAMERLIMKALAKNPDDRPQTAEQFRAELLAIEKERRAGVGPSRRPGQPSAPGLAPVPRKVTPIDQQETRVNPPSPWGSNESTVKSWSSAENTVKNAVALHTSGPVPARDDSRATGANRDTSPTANSGSTSGLIFKIATAALVLLALGLAGIYAWNVMQKPKEVYVPPPNAPIVGSGKLFDYDPPRETRRPQDATRISLEGDDAWHKGAMDFALSRYIAAWEADPQPELALKIGELYFQKDMADDARGWWARYRKDAPNGKALQYVEKMLAQ</sequence>
<feature type="region of interest" description="Disordered" evidence="8">
    <location>
        <begin position="270"/>
        <end position="365"/>
    </location>
</feature>
<feature type="domain" description="Protein kinase" evidence="10">
    <location>
        <begin position="1"/>
        <end position="265"/>
    </location>
</feature>
<feature type="compositionally biased region" description="Polar residues" evidence="8">
    <location>
        <begin position="299"/>
        <end position="330"/>
    </location>
</feature>
<evidence type="ECO:0000313" key="12">
    <source>
        <dbReference type="Proteomes" id="UP000249061"/>
    </source>
</evidence>
<evidence type="ECO:0000256" key="2">
    <source>
        <dbReference type="ARBA" id="ARBA00022527"/>
    </source>
</evidence>
<dbReference type="PROSITE" id="PS50011">
    <property type="entry name" value="PROTEIN_KINASE_DOM"/>
    <property type="match status" value="1"/>
</dbReference>
<dbReference type="PANTHER" id="PTHR43289:SF6">
    <property type="entry name" value="SERINE_THREONINE-PROTEIN KINASE NEKL-3"/>
    <property type="match status" value="1"/>
</dbReference>
<evidence type="ECO:0000256" key="8">
    <source>
        <dbReference type="SAM" id="MobiDB-lite"/>
    </source>
</evidence>
<dbReference type="SMART" id="SM00220">
    <property type="entry name" value="S_TKc"/>
    <property type="match status" value="1"/>
</dbReference>
<dbReference type="InterPro" id="IPR017441">
    <property type="entry name" value="Protein_kinase_ATP_BS"/>
</dbReference>
<evidence type="ECO:0000256" key="5">
    <source>
        <dbReference type="ARBA" id="ARBA00022777"/>
    </source>
</evidence>
<dbReference type="GO" id="GO:0005524">
    <property type="term" value="F:ATP binding"/>
    <property type="evidence" value="ECO:0007669"/>
    <property type="project" value="UniProtKB-UniRule"/>
</dbReference>
<accession>A0A2W5TXU2</accession>
<proteinExistence type="predicted"/>
<evidence type="ECO:0000256" key="7">
    <source>
        <dbReference type="PROSITE-ProRule" id="PRU10141"/>
    </source>
</evidence>
<keyword evidence="6 7" id="KW-0067">ATP-binding</keyword>
<dbReference type="AlphaFoldDB" id="A0A2W5TXU2"/>
<dbReference type="GO" id="GO:0004674">
    <property type="term" value="F:protein serine/threonine kinase activity"/>
    <property type="evidence" value="ECO:0007669"/>
    <property type="project" value="UniProtKB-KW"/>
</dbReference>